<organism evidence="2 3">
    <name type="scientific">Hypothenemus hampei</name>
    <name type="common">Coffee berry borer</name>
    <dbReference type="NCBI Taxonomy" id="57062"/>
    <lineage>
        <taxon>Eukaryota</taxon>
        <taxon>Metazoa</taxon>
        <taxon>Ecdysozoa</taxon>
        <taxon>Arthropoda</taxon>
        <taxon>Hexapoda</taxon>
        <taxon>Insecta</taxon>
        <taxon>Pterygota</taxon>
        <taxon>Neoptera</taxon>
        <taxon>Endopterygota</taxon>
        <taxon>Coleoptera</taxon>
        <taxon>Polyphaga</taxon>
        <taxon>Cucujiformia</taxon>
        <taxon>Curculionidae</taxon>
        <taxon>Scolytinae</taxon>
        <taxon>Hypothenemus</taxon>
    </lineage>
</organism>
<reference evidence="2 3" key="1">
    <citation type="submission" date="2024-05" db="EMBL/GenBank/DDBJ databases">
        <title>Genetic variation in Jamaican populations of the coffee berry borer (Hypothenemus hampei).</title>
        <authorList>
            <person name="Errbii M."/>
            <person name="Myrie A."/>
        </authorList>
    </citation>
    <scope>NUCLEOTIDE SEQUENCE [LARGE SCALE GENOMIC DNA]</scope>
    <source>
        <strain evidence="2">JA-Hopewell-2020-01-JO</strain>
        <tissue evidence="2">Whole body</tissue>
    </source>
</reference>
<evidence type="ECO:0000313" key="3">
    <source>
        <dbReference type="Proteomes" id="UP001566132"/>
    </source>
</evidence>
<keyword evidence="3" id="KW-1185">Reference proteome</keyword>
<protein>
    <recommendedName>
        <fullName evidence="1">Myb/SANT-like DNA-binding domain-containing protein</fullName>
    </recommendedName>
</protein>
<dbReference type="Proteomes" id="UP001566132">
    <property type="component" value="Unassembled WGS sequence"/>
</dbReference>
<sequence length="230" mass="27096">MENNVHLVNIQKEYIYYDETSKTYVIVEQAENPAEVATTIENTVQKLWNFEKTSVFINIVTEHQEDFKKSIKKVVWNKISTIITDIYKVKVNAQQCDTKWKCLVETYKKIKAHNEKSGNNHKEWPYFEAMDNVLAKKPEINPLVKCSSNKGLEFQSKPITISHSSDDTVDSETTGTEFFGKCNRYNKYTKKRKALDLLEKRHQEKMARQDRFLDLFEQLVNKIKDDQEKE</sequence>
<gene>
    <name evidence="2" type="ORF">ABEB36_000384</name>
</gene>
<dbReference type="EMBL" id="JBDJPC010000001">
    <property type="protein sequence ID" value="KAL1516475.1"/>
    <property type="molecule type" value="Genomic_DNA"/>
</dbReference>
<name>A0ABD1FB42_HYPHA</name>
<comment type="caution">
    <text evidence="2">The sequence shown here is derived from an EMBL/GenBank/DDBJ whole genome shotgun (WGS) entry which is preliminary data.</text>
</comment>
<evidence type="ECO:0000313" key="2">
    <source>
        <dbReference type="EMBL" id="KAL1516475.1"/>
    </source>
</evidence>
<dbReference type="PANTHER" id="PTHR47595:SF1">
    <property type="entry name" value="MYB_SANT-LIKE DNA-BINDING DOMAIN-CONTAINING PROTEIN"/>
    <property type="match status" value="1"/>
</dbReference>
<dbReference type="Gene3D" id="1.10.10.60">
    <property type="entry name" value="Homeodomain-like"/>
    <property type="match status" value="1"/>
</dbReference>
<dbReference type="PANTHER" id="PTHR47595">
    <property type="entry name" value="HEAT SHOCK 70 KDA PROTEIN 14"/>
    <property type="match status" value="1"/>
</dbReference>
<evidence type="ECO:0000259" key="1">
    <source>
        <dbReference type="Pfam" id="PF13837"/>
    </source>
</evidence>
<proteinExistence type="predicted"/>
<accession>A0ABD1FB42</accession>
<dbReference type="Pfam" id="PF13837">
    <property type="entry name" value="Myb_DNA-bind_4"/>
    <property type="match status" value="1"/>
</dbReference>
<feature type="domain" description="Myb/SANT-like DNA-binding" evidence="1">
    <location>
        <begin position="47"/>
        <end position="132"/>
    </location>
</feature>
<dbReference type="InterPro" id="IPR044822">
    <property type="entry name" value="Myb_DNA-bind_4"/>
</dbReference>
<dbReference type="AlphaFoldDB" id="A0ABD1FB42"/>